<organism evidence="2 3">
    <name type="scientific">Tanacetum coccineum</name>
    <dbReference type="NCBI Taxonomy" id="301880"/>
    <lineage>
        <taxon>Eukaryota</taxon>
        <taxon>Viridiplantae</taxon>
        <taxon>Streptophyta</taxon>
        <taxon>Embryophyta</taxon>
        <taxon>Tracheophyta</taxon>
        <taxon>Spermatophyta</taxon>
        <taxon>Magnoliopsida</taxon>
        <taxon>eudicotyledons</taxon>
        <taxon>Gunneridae</taxon>
        <taxon>Pentapetalae</taxon>
        <taxon>asterids</taxon>
        <taxon>campanulids</taxon>
        <taxon>Asterales</taxon>
        <taxon>Asteraceae</taxon>
        <taxon>Asteroideae</taxon>
        <taxon>Anthemideae</taxon>
        <taxon>Anthemidinae</taxon>
        <taxon>Tanacetum</taxon>
    </lineage>
</organism>
<reference evidence="2" key="2">
    <citation type="submission" date="2022-01" db="EMBL/GenBank/DDBJ databases">
        <authorList>
            <person name="Yamashiro T."/>
            <person name="Shiraishi A."/>
            <person name="Satake H."/>
            <person name="Nakayama K."/>
        </authorList>
    </citation>
    <scope>NUCLEOTIDE SEQUENCE</scope>
</reference>
<dbReference type="Proteomes" id="UP001151760">
    <property type="component" value="Unassembled WGS sequence"/>
</dbReference>
<feature type="compositionally biased region" description="Polar residues" evidence="1">
    <location>
        <begin position="27"/>
        <end position="47"/>
    </location>
</feature>
<evidence type="ECO:0000313" key="2">
    <source>
        <dbReference type="EMBL" id="GJT44742.1"/>
    </source>
</evidence>
<evidence type="ECO:0000256" key="1">
    <source>
        <dbReference type="SAM" id="MobiDB-lite"/>
    </source>
</evidence>
<protein>
    <submittedName>
        <fullName evidence="2">Uncharacterized protein</fullName>
    </submittedName>
</protein>
<feature type="region of interest" description="Disordered" evidence="1">
    <location>
        <begin position="1"/>
        <end position="47"/>
    </location>
</feature>
<accession>A0ABQ5DZY7</accession>
<feature type="compositionally biased region" description="Basic and acidic residues" evidence="1">
    <location>
        <begin position="17"/>
        <end position="26"/>
    </location>
</feature>
<dbReference type="EMBL" id="BQNB010015840">
    <property type="protein sequence ID" value="GJT44742.1"/>
    <property type="molecule type" value="Genomic_DNA"/>
</dbReference>
<sequence length="132" mass="15012">MINSDHVPQDKIVPSAEKTDRHRQDWGTRSSIRTSTEIPTMPVHTNTAATDPEMCMFALTLGIDFEESFAPVATRLEPVRIFVAHPAKNNTRLFQSIRWTSKTRHSMVPLKEEFSLHSAEGSLEPRVIQKKD</sequence>
<reference evidence="2" key="1">
    <citation type="journal article" date="2022" name="Int. J. Mol. Sci.">
        <title>Draft Genome of Tanacetum Coccineum: Genomic Comparison of Closely Related Tanacetum-Family Plants.</title>
        <authorList>
            <person name="Yamashiro T."/>
            <person name="Shiraishi A."/>
            <person name="Nakayama K."/>
            <person name="Satake H."/>
        </authorList>
    </citation>
    <scope>NUCLEOTIDE SEQUENCE</scope>
</reference>
<keyword evidence="3" id="KW-1185">Reference proteome</keyword>
<evidence type="ECO:0000313" key="3">
    <source>
        <dbReference type="Proteomes" id="UP001151760"/>
    </source>
</evidence>
<gene>
    <name evidence="2" type="ORF">Tco_0953457</name>
</gene>
<proteinExistence type="predicted"/>
<comment type="caution">
    <text evidence="2">The sequence shown here is derived from an EMBL/GenBank/DDBJ whole genome shotgun (WGS) entry which is preliminary data.</text>
</comment>
<name>A0ABQ5DZY7_9ASTR</name>